<name>A0ABM0MU98_SACKO</name>
<dbReference type="GeneID" id="102807376"/>
<reference evidence="7" key="1">
    <citation type="submission" date="2025-08" db="UniProtKB">
        <authorList>
            <consortium name="RefSeq"/>
        </authorList>
    </citation>
    <scope>IDENTIFICATION</scope>
    <source>
        <tissue evidence="7">Testes</tissue>
    </source>
</reference>
<evidence type="ECO:0000313" key="6">
    <source>
        <dbReference type="Proteomes" id="UP000694865"/>
    </source>
</evidence>
<feature type="binding site" evidence="4">
    <location>
        <position position="304"/>
    </location>
    <ligand>
        <name>Zn(2+)</name>
        <dbReference type="ChEBI" id="CHEBI:29105"/>
    </ligand>
</feature>
<proteinExistence type="predicted"/>
<keyword evidence="1 4" id="KW-0489">Methyltransferase</keyword>
<evidence type="ECO:0000256" key="4">
    <source>
        <dbReference type="PROSITE-ProRule" id="PRU00333"/>
    </source>
</evidence>
<evidence type="ECO:0000313" key="7">
    <source>
        <dbReference type="RefSeq" id="XP_006823589.1"/>
    </source>
</evidence>
<dbReference type="InterPro" id="IPR003726">
    <property type="entry name" value="HCY_dom"/>
</dbReference>
<keyword evidence="4" id="KW-0862">Zinc</keyword>
<dbReference type="PANTHER" id="PTHR11103">
    <property type="entry name" value="SLR1189 PROTEIN"/>
    <property type="match status" value="1"/>
</dbReference>
<gene>
    <name evidence="7" type="primary">LOC102807376</name>
</gene>
<keyword evidence="4" id="KW-0479">Metal-binding</keyword>
<comment type="cofactor">
    <cofactor evidence="4">
        <name>Zn(2+)</name>
        <dbReference type="ChEBI" id="CHEBI:29105"/>
    </cofactor>
</comment>
<feature type="binding site" evidence="4">
    <location>
        <position position="221"/>
    </location>
    <ligand>
        <name>Zn(2+)</name>
        <dbReference type="ChEBI" id="CHEBI:29105"/>
    </ligand>
</feature>
<evidence type="ECO:0000256" key="1">
    <source>
        <dbReference type="ARBA" id="ARBA00022603"/>
    </source>
</evidence>
<evidence type="ECO:0000256" key="3">
    <source>
        <dbReference type="ARBA" id="ARBA00034478"/>
    </source>
</evidence>
<dbReference type="Pfam" id="PF02574">
    <property type="entry name" value="S-methyl_trans"/>
    <property type="match status" value="1"/>
</dbReference>
<dbReference type="PIRSF" id="PIRSF037505">
    <property type="entry name" value="Betaine_HMT"/>
    <property type="match status" value="1"/>
</dbReference>
<dbReference type="PANTHER" id="PTHR11103:SF18">
    <property type="entry name" value="SLR1189 PROTEIN"/>
    <property type="match status" value="1"/>
</dbReference>
<dbReference type="InterPro" id="IPR017226">
    <property type="entry name" value="BHMT-like"/>
</dbReference>
<evidence type="ECO:0000256" key="2">
    <source>
        <dbReference type="ARBA" id="ARBA00022679"/>
    </source>
</evidence>
<feature type="domain" description="Hcy-binding" evidence="5">
    <location>
        <begin position="6"/>
        <end position="319"/>
    </location>
</feature>
<dbReference type="Proteomes" id="UP000694865">
    <property type="component" value="Unplaced"/>
</dbReference>
<feature type="binding site" evidence="4">
    <location>
        <position position="305"/>
    </location>
    <ligand>
        <name>Zn(2+)</name>
        <dbReference type="ChEBI" id="CHEBI:29105"/>
    </ligand>
</feature>
<dbReference type="PROSITE" id="PS50970">
    <property type="entry name" value="HCY"/>
    <property type="match status" value="1"/>
</dbReference>
<keyword evidence="6" id="KW-1185">Reference proteome</keyword>
<organism evidence="6 7">
    <name type="scientific">Saccoglossus kowalevskii</name>
    <name type="common">Acorn worm</name>
    <dbReference type="NCBI Taxonomy" id="10224"/>
    <lineage>
        <taxon>Eukaryota</taxon>
        <taxon>Metazoa</taxon>
        <taxon>Hemichordata</taxon>
        <taxon>Enteropneusta</taxon>
        <taxon>Harrimaniidae</taxon>
        <taxon>Saccoglossus</taxon>
    </lineage>
</organism>
<sequence>MPNKVKGLLERLQDDETVIVAEGYIFHFERRGYLKAGPFVPEVILEHPELVRNAYQEFVHAGSDVVLAFTYYVHREKMRLIGRENDILKMNKDALRMAREVADETGTLMAGNICNTNLYTPENTKEKNSNIKDMFKEQIEWAVDGGADYMVAETFLHYGEAVIALEAMNECAKDLPKVIAFSPVASVKDESGRYCTTDNVPYGEACTKLRDAGADVVGLNCGRGPATMIPILEQIREIYQGPMCALPLPYRTTEKEPSFMQLSDPQNGERLFPLDLEVASCSRKDIAQFGEKCKELNIKYVGLCCGNLACQTRTLAETFGRTVPASRYRADMSLHCIFGTDDKVDKDHREQVHSVIVNDK</sequence>
<dbReference type="InterPro" id="IPR036589">
    <property type="entry name" value="HCY_dom_sf"/>
</dbReference>
<evidence type="ECO:0000259" key="5">
    <source>
        <dbReference type="PROSITE" id="PS50970"/>
    </source>
</evidence>
<dbReference type="RefSeq" id="XP_006823589.1">
    <property type="nucleotide sequence ID" value="XM_006823526.1"/>
</dbReference>
<accession>A0ABM0MU98</accession>
<keyword evidence="2 4" id="KW-0808">Transferase</keyword>
<comment type="pathway">
    <text evidence="3">Amino-acid biosynthesis; L-methionine biosynthesis via de novo pathway.</text>
</comment>
<protein>
    <submittedName>
        <fullName evidence="7">Betaine--homocysteine S-methyltransferase 1-like</fullName>
    </submittedName>
</protein>
<dbReference type="Gene3D" id="3.20.20.330">
    <property type="entry name" value="Homocysteine-binding-like domain"/>
    <property type="match status" value="1"/>
</dbReference>
<dbReference type="SUPFAM" id="SSF82282">
    <property type="entry name" value="Homocysteine S-methyltransferase"/>
    <property type="match status" value="1"/>
</dbReference>